<name>M0ABX2_9EURY</name>
<dbReference type="Proteomes" id="UP000011648">
    <property type="component" value="Unassembled WGS sequence"/>
</dbReference>
<evidence type="ECO:0000313" key="7">
    <source>
        <dbReference type="Proteomes" id="UP000011648"/>
    </source>
</evidence>
<keyword evidence="4 5" id="KW-0472">Membrane</keyword>
<comment type="subcellular location">
    <subcellularLocation>
        <location evidence="1">Membrane</location>
        <topology evidence="1">Multi-pass membrane protein</topology>
    </subcellularLocation>
</comment>
<gene>
    <name evidence="6" type="ORF">C484_01035</name>
</gene>
<dbReference type="Pfam" id="PF09685">
    <property type="entry name" value="MamF_MmsF"/>
    <property type="match status" value="1"/>
</dbReference>
<dbReference type="OrthoDB" id="187449at2157"/>
<protein>
    <recommendedName>
        <fullName evidence="8">DUF4870 domain-containing protein</fullName>
    </recommendedName>
</protein>
<organism evidence="6 7">
    <name type="scientific">Natrialba taiwanensis DSM 12281</name>
    <dbReference type="NCBI Taxonomy" id="1230458"/>
    <lineage>
        <taxon>Archaea</taxon>
        <taxon>Methanobacteriati</taxon>
        <taxon>Methanobacteriota</taxon>
        <taxon>Stenosarchaea group</taxon>
        <taxon>Halobacteria</taxon>
        <taxon>Halobacteriales</taxon>
        <taxon>Natrialbaceae</taxon>
        <taxon>Natrialba</taxon>
    </lineage>
</organism>
<feature type="transmembrane region" description="Helical" evidence="5">
    <location>
        <begin position="29"/>
        <end position="50"/>
    </location>
</feature>
<feature type="transmembrane region" description="Helical" evidence="5">
    <location>
        <begin position="232"/>
        <end position="252"/>
    </location>
</feature>
<keyword evidence="3 5" id="KW-1133">Transmembrane helix</keyword>
<evidence type="ECO:0000256" key="1">
    <source>
        <dbReference type="ARBA" id="ARBA00004141"/>
    </source>
</evidence>
<evidence type="ECO:0000256" key="2">
    <source>
        <dbReference type="ARBA" id="ARBA00022692"/>
    </source>
</evidence>
<accession>M0ABX2</accession>
<reference evidence="6 7" key="1">
    <citation type="journal article" date="2014" name="PLoS Genet.">
        <title>Phylogenetically driven sequencing of extremely halophilic archaea reveals strategies for static and dynamic osmo-response.</title>
        <authorList>
            <person name="Becker E.A."/>
            <person name="Seitzer P.M."/>
            <person name="Tritt A."/>
            <person name="Larsen D."/>
            <person name="Krusor M."/>
            <person name="Yao A.I."/>
            <person name="Wu D."/>
            <person name="Madern D."/>
            <person name="Eisen J.A."/>
            <person name="Darling A.E."/>
            <person name="Facciotti M.T."/>
        </authorList>
    </citation>
    <scope>NUCLEOTIDE SEQUENCE [LARGE SCALE GENOMIC DNA]</scope>
    <source>
        <strain evidence="6 7">DSM 12281</strain>
    </source>
</reference>
<dbReference type="InterPro" id="IPR019109">
    <property type="entry name" value="MamF_MmsF"/>
</dbReference>
<comment type="caution">
    <text evidence="6">The sequence shown here is derived from an EMBL/GenBank/DDBJ whole genome shotgun (WGS) entry which is preliminary data.</text>
</comment>
<evidence type="ECO:0000256" key="4">
    <source>
        <dbReference type="ARBA" id="ARBA00023136"/>
    </source>
</evidence>
<feature type="transmembrane region" description="Helical" evidence="5">
    <location>
        <begin position="164"/>
        <end position="184"/>
    </location>
</feature>
<keyword evidence="2 5" id="KW-0812">Transmembrane</keyword>
<dbReference type="PATRIC" id="fig|1230458.4.peg.186"/>
<evidence type="ECO:0000313" key="6">
    <source>
        <dbReference type="EMBL" id="ELY96255.1"/>
    </source>
</evidence>
<keyword evidence="7" id="KW-1185">Reference proteome</keyword>
<evidence type="ECO:0000256" key="3">
    <source>
        <dbReference type="ARBA" id="ARBA00022989"/>
    </source>
</evidence>
<sequence>MSNEHRSTSTETQSQPGPTLLTERTLSGIFVHLLGLGTGFVLPAVIYLVAKRDFTRENARNAFNWQLLFTGSFSALLGIFAIGLAFESWAPEDTIVQQIGRAFILVFAVGFFAFTFAVLINFACGLIAMAKAIFGSAWSYPLAPDFLGWIEAKTDGSVTFRTGLIGYVITVPVVFAYLLWSGLAGGPESGLGFTTGFVLVIYLVITSIITPGVLIRDARVNDESDANWKINWLLYVISPLAIAALTYILAAIQFGSENPSGDAFYAFSGAFWLATMVYLVRQQY</sequence>
<dbReference type="AlphaFoldDB" id="M0ABX2"/>
<dbReference type="EMBL" id="AOIL01000009">
    <property type="protein sequence ID" value="ELY96255.1"/>
    <property type="molecule type" value="Genomic_DNA"/>
</dbReference>
<dbReference type="RefSeq" id="WP_006824116.1">
    <property type="nucleotide sequence ID" value="NZ_AOIL01000009.1"/>
</dbReference>
<feature type="transmembrane region" description="Helical" evidence="5">
    <location>
        <begin position="190"/>
        <end position="211"/>
    </location>
</feature>
<feature type="transmembrane region" description="Helical" evidence="5">
    <location>
        <begin position="264"/>
        <end position="280"/>
    </location>
</feature>
<feature type="transmembrane region" description="Helical" evidence="5">
    <location>
        <begin position="62"/>
        <end position="82"/>
    </location>
</feature>
<evidence type="ECO:0000256" key="5">
    <source>
        <dbReference type="SAM" id="Phobius"/>
    </source>
</evidence>
<feature type="transmembrane region" description="Helical" evidence="5">
    <location>
        <begin position="102"/>
        <end position="128"/>
    </location>
</feature>
<proteinExistence type="predicted"/>
<evidence type="ECO:0008006" key="8">
    <source>
        <dbReference type="Google" id="ProtNLM"/>
    </source>
</evidence>